<organism evidence="2 3">
    <name type="scientific">Mycolicibacterium smegmatis (strain MKD8)</name>
    <name type="common">Mycobacterium smegmatis</name>
    <dbReference type="NCBI Taxonomy" id="1214915"/>
    <lineage>
        <taxon>Bacteria</taxon>
        <taxon>Bacillati</taxon>
        <taxon>Actinomycetota</taxon>
        <taxon>Actinomycetes</taxon>
        <taxon>Mycobacteriales</taxon>
        <taxon>Mycobacteriaceae</taxon>
        <taxon>Mycolicibacterium</taxon>
    </lineage>
</organism>
<evidence type="ECO:0000313" key="3">
    <source>
        <dbReference type="Proteomes" id="UP000011200"/>
    </source>
</evidence>
<dbReference type="AlphaFoldDB" id="A0A2U9PV20"/>
<dbReference type="Proteomes" id="UP000011200">
    <property type="component" value="Chromosome"/>
</dbReference>
<dbReference type="RefSeq" id="WP_003896184.1">
    <property type="nucleotide sequence ID" value="NZ_CP027541.1"/>
</dbReference>
<reference evidence="2 3" key="1">
    <citation type="journal article" date="2013" name="Genome Announc.">
        <title>Draft genome sequence of MKD8, a conjugal recipient Mycobacterium smegmatis strain.</title>
        <authorList>
            <person name="Gray T.A."/>
            <person name="Palumbo M.J."/>
            <person name="Derbyshire K.M."/>
        </authorList>
    </citation>
    <scope>NUCLEOTIDE SEQUENCE [LARGE SCALE GENOMIC DNA]</scope>
    <source>
        <strain evidence="2 3">MKD8</strain>
    </source>
</reference>
<name>A0A2U9PV20_MYCSE</name>
<feature type="signal peptide" evidence="1">
    <location>
        <begin position="1"/>
        <end position="26"/>
    </location>
</feature>
<evidence type="ECO:0008006" key="4">
    <source>
        <dbReference type="Google" id="ProtNLM"/>
    </source>
</evidence>
<dbReference type="GeneID" id="93459460"/>
<evidence type="ECO:0000256" key="1">
    <source>
        <dbReference type="SAM" id="SignalP"/>
    </source>
</evidence>
<sequence>MRSTLAFATTLGLLGGALVAAAPAAADDPVLHHVRYTVTADAPFWAHIYYRDTQPAIFSDYSHNPYVFSPRAEADVAPDKPWVHETMLADPNLWAMVVVQSGEAPNLEPPGFNCELAVDGVVVKTDSGPKGALCSIRAW</sequence>
<gene>
    <name evidence="2" type="ORF">D806_046840</name>
</gene>
<proteinExistence type="predicted"/>
<dbReference type="InterPro" id="IPR016793">
    <property type="entry name" value="UCP021591"/>
</dbReference>
<accession>A0A2U9PV20</accession>
<protein>
    <recommendedName>
        <fullName evidence="4">Secreted protein</fullName>
    </recommendedName>
</protein>
<dbReference type="PIRSF" id="PIRSF021591">
    <property type="entry name" value="UCP021591"/>
    <property type="match status" value="1"/>
</dbReference>
<feature type="chain" id="PRO_5015922914" description="Secreted protein" evidence="1">
    <location>
        <begin position="27"/>
        <end position="139"/>
    </location>
</feature>
<evidence type="ECO:0000313" key="2">
    <source>
        <dbReference type="EMBL" id="AWT55641.1"/>
    </source>
</evidence>
<dbReference type="EMBL" id="CP027541">
    <property type="protein sequence ID" value="AWT55641.1"/>
    <property type="molecule type" value="Genomic_DNA"/>
</dbReference>
<reference evidence="3" key="2">
    <citation type="submission" date="2018-03" db="EMBL/GenBank/DDBJ databases">
        <authorList>
            <person name="Derbyshire K."/>
            <person name="Gray T.A."/>
            <person name="Champion M."/>
        </authorList>
    </citation>
    <scope>NUCLEOTIDE SEQUENCE [LARGE SCALE GENOMIC DNA]</scope>
    <source>
        <strain evidence="3">MKD8</strain>
    </source>
</reference>
<keyword evidence="1" id="KW-0732">Signal</keyword>